<evidence type="ECO:0000256" key="1">
    <source>
        <dbReference type="ARBA" id="ARBA00022649"/>
    </source>
</evidence>
<keyword evidence="1" id="KW-1277">Toxin-antitoxin system</keyword>
<organism evidence="2 3">
    <name type="scientific">Candidatus Methanoperedens nitratireducens</name>
    <dbReference type="NCBI Taxonomy" id="1392998"/>
    <lineage>
        <taxon>Archaea</taxon>
        <taxon>Methanobacteriati</taxon>
        <taxon>Methanobacteriota</taxon>
        <taxon>Stenosarchaea group</taxon>
        <taxon>Methanomicrobia</taxon>
        <taxon>Methanosarcinales</taxon>
        <taxon>ANME-2 cluster</taxon>
        <taxon>Candidatus Methanoperedentaceae</taxon>
        <taxon>Candidatus Methanoperedens</taxon>
    </lineage>
</organism>
<dbReference type="AlphaFoldDB" id="A0A0P7ZAJ8"/>
<sequence>MTAKTITIREDIYKMLLSIKGSNESFSNFFERLVKSRRNIDKLKELRGSVEFRNKEALLKELSDKRKEIRY</sequence>
<dbReference type="Proteomes" id="UP000050360">
    <property type="component" value="Unassembled WGS sequence"/>
</dbReference>
<dbReference type="InterPro" id="IPR003847">
    <property type="entry name" value="Put_antitoxin"/>
</dbReference>
<comment type="caution">
    <text evidence="2">The sequence shown here is derived from an EMBL/GenBank/DDBJ whole genome shotgun (WGS) entry which is preliminary data.</text>
</comment>
<name>A0A0P7ZAJ8_9EURY</name>
<gene>
    <name evidence="2" type="ORF">MPEBLZ_03892</name>
</gene>
<reference evidence="2 3" key="1">
    <citation type="submission" date="2015-09" db="EMBL/GenBank/DDBJ databases">
        <title>A metagenomics-based metabolic model of nitrate-dependent anaerobic oxidation of methane by Methanoperedens-like archaea.</title>
        <authorList>
            <person name="Arshad A."/>
            <person name="Speth D.R."/>
            <person name="De Graaf R.M."/>
            <person name="Op Den Camp H.J."/>
            <person name="Jetten M.S."/>
            <person name="Welte C.U."/>
        </authorList>
    </citation>
    <scope>NUCLEOTIDE SEQUENCE [LARGE SCALE GENOMIC DNA]</scope>
</reference>
<dbReference type="EMBL" id="LKCM01000337">
    <property type="protein sequence ID" value="KPQ41529.1"/>
    <property type="molecule type" value="Genomic_DNA"/>
</dbReference>
<dbReference type="Pfam" id="PF02697">
    <property type="entry name" value="VAPB_antitox"/>
    <property type="match status" value="1"/>
</dbReference>
<proteinExistence type="predicted"/>
<evidence type="ECO:0000313" key="2">
    <source>
        <dbReference type="EMBL" id="KPQ41529.1"/>
    </source>
</evidence>
<accession>A0A0P7ZAJ8</accession>
<evidence type="ECO:0008006" key="4">
    <source>
        <dbReference type="Google" id="ProtNLM"/>
    </source>
</evidence>
<protein>
    <recommendedName>
        <fullName evidence="4">Antitoxin</fullName>
    </recommendedName>
</protein>
<evidence type="ECO:0000313" key="3">
    <source>
        <dbReference type="Proteomes" id="UP000050360"/>
    </source>
</evidence>